<dbReference type="OrthoDB" id="4074785at2759"/>
<name>A0A9P0QPW3_9ASCO</name>
<keyword evidence="4" id="KW-1185">Reference proteome</keyword>
<gene>
    <name evidence="3" type="ORF">CLIB1423_07S01178</name>
</gene>
<evidence type="ECO:0000313" key="3">
    <source>
        <dbReference type="EMBL" id="CAH2352511.1"/>
    </source>
</evidence>
<evidence type="ECO:0000313" key="4">
    <source>
        <dbReference type="Proteomes" id="UP000837801"/>
    </source>
</evidence>
<reference evidence="3" key="1">
    <citation type="submission" date="2022-03" db="EMBL/GenBank/DDBJ databases">
        <authorList>
            <person name="Legras J.-L."/>
            <person name="Devillers H."/>
            <person name="Grondin C."/>
        </authorList>
    </citation>
    <scope>NUCLEOTIDE SEQUENCE</scope>
    <source>
        <strain evidence="3">CLIB 1423</strain>
    </source>
</reference>
<feature type="compositionally biased region" description="Polar residues" evidence="1">
    <location>
        <begin position="36"/>
        <end position="47"/>
    </location>
</feature>
<dbReference type="InterPro" id="IPR018306">
    <property type="entry name" value="Phage_T5_Orf172_DNA-bd"/>
</dbReference>
<evidence type="ECO:0000259" key="2">
    <source>
        <dbReference type="Pfam" id="PF10544"/>
    </source>
</evidence>
<dbReference type="EMBL" id="CAKXYY010000007">
    <property type="protein sequence ID" value="CAH2352511.1"/>
    <property type="molecule type" value="Genomic_DNA"/>
</dbReference>
<feature type="compositionally biased region" description="Low complexity" evidence="1">
    <location>
        <begin position="52"/>
        <end position="66"/>
    </location>
</feature>
<dbReference type="Proteomes" id="UP000837801">
    <property type="component" value="Unassembled WGS sequence"/>
</dbReference>
<sequence>MHSTMQCHGVTTKGERCKIKSSTRYCHYHVHQSKQKSSSTNLTNTTVRIAINPRSSHTSYSRSNSHSPEKVPRYPHNSALAAPHPIPKAGFIYAYTLSDLLLLSEKSWLNIKNLPNCSPKDRDKWLPFNSKKSKYTLVKVGMTTRTSVLSRLVQWEQKCCHSLTCLQPNVQYFKMDIIERLKRLKIREYVTYRDNGFFCSQVAKSESEIHRILRERYGKGDVYCSGCAVTSKDPTSAFKIHVEWFIVPKKDVPYIFEVIDRVCQKYK</sequence>
<protein>
    <recommendedName>
        <fullName evidence="2">Bacteriophage T5 Orf172 DNA-binding domain-containing protein</fullName>
    </recommendedName>
</protein>
<dbReference type="Pfam" id="PF10544">
    <property type="entry name" value="T5orf172"/>
    <property type="match status" value="1"/>
</dbReference>
<dbReference type="InterPro" id="IPR053006">
    <property type="entry name" value="Meiosis_regulatory"/>
</dbReference>
<organism evidence="3 4">
    <name type="scientific">[Candida] railenensis</name>
    <dbReference type="NCBI Taxonomy" id="45579"/>
    <lineage>
        <taxon>Eukaryota</taxon>
        <taxon>Fungi</taxon>
        <taxon>Dikarya</taxon>
        <taxon>Ascomycota</taxon>
        <taxon>Saccharomycotina</taxon>
        <taxon>Pichiomycetes</taxon>
        <taxon>Debaryomycetaceae</taxon>
        <taxon>Kurtzmaniella</taxon>
    </lineage>
</organism>
<dbReference type="PANTHER" id="PTHR28094">
    <property type="entry name" value="MEIOTICALLY UP-REGULATED GENE 113 PROTEIN"/>
    <property type="match status" value="1"/>
</dbReference>
<evidence type="ECO:0000256" key="1">
    <source>
        <dbReference type="SAM" id="MobiDB-lite"/>
    </source>
</evidence>
<proteinExistence type="predicted"/>
<feature type="domain" description="Bacteriophage T5 Orf172 DNA-binding" evidence="2">
    <location>
        <begin position="132"/>
        <end position="257"/>
    </location>
</feature>
<feature type="region of interest" description="Disordered" evidence="1">
    <location>
        <begin position="36"/>
        <end position="76"/>
    </location>
</feature>
<comment type="caution">
    <text evidence="3">The sequence shown here is derived from an EMBL/GenBank/DDBJ whole genome shotgun (WGS) entry which is preliminary data.</text>
</comment>
<accession>A0A9P0QPW3</accession>
<dbReference type="AlphaFoldDB" id="A0A9P0QPW3"/>
<dbReference type="PANTHER" id="PTHR28094:SF1">
    <property type="entry name" value="MEIOTICALLY UP-REGULATED GENE 113 PROTEIN"/>
    <property type="match status" value="1"/>
</dbReference>